<evidence type="ECO:0000313" key="2">
    <source>
        <dbReference type="EMBL" id="MCG2614439.1"/>
    </source>
</evidence>
<dbReference type="Proteomes" id="UP001165367">
    <property type="component" value="Unassembled WGS sequence"/>
</dbReference>
<accession>A0ABS9KQ40</accession>
<evidence type="ECO:0000313" key="3">
    <source>
        <dbReference type="Proteomes" id="UP001165367"/>
    </source>
</evidence>
<feature type="transmembrane region" description="Helical" evidence="1">
    <location>
        <begin position="6"/>
        <end position="23"/>
    </location>
</feature>
<gene>
    <name evidence="2" type="ORF">LZZ85_09115</name>
</gene>
<proteinExistence type="predicted"/>
<protein>
    <submittedName>
        <fullName evidence="2">Uncharacterized protein</fullName>
    </submittedName>
</protein>
<comment type="caution">
    <text evidence="2">The sequence shown here is derived from an EMBL/GenBank/DDBJ whole genome shotgun (WGS) entry which is preliminary data.</text>
</comment>
<keyword evidence="1" id="KW-0472">Membrane</keyword>
<name>A0ABS9KQ40_9BACT</name>
<keyword evidence="1" id="KW-1133">Transmembrane helix</keyword>
<evidence type="ECO:0000256" key="1">
    <source>
        <dbReference type="SAM" id="Phobius"/>
    </source>
</evidence>
<reference evidence="2" key="1">
    <citation type="submission" date="2022-01" db="EMBL/GenBank/DDBJ databases">
        <authorList>
            <person name="Jo J.-H."/>
            <person name="Im W.-T."/>
        </authorList>
    </citation>
    <scope>NUCLEOTIDE SEQUENCE</scope>
    <source>
        <strain evidence="2">NA20</strain>
    </source>
</reference>
<sequence>MRKVFYSAVLGMIVFAGVFVGKVKGQQMRHKWVAKMKSRQPERSAQEQHADRQEIVLDEIEMSTYHS</sequence>
<organism evidence="2 3">
    <name type="scientific">Terrimonas ginsenosidimutans</name>
    <dbReference type="NCBI Taxonomy" id="2908004"/>
    <lineage>
        <taxon>Bacteria</taxon>
        <taxon>Pseudomonadati</taxon>
        <taxon>Bacteroidota</taxon>
        <taxon>Chitinophagia</taxon>
        <taxon>Chitinophagales</taxon>
        <taxon>Chitinophagaceae</taxon>
        <taxon>Terrimonas</taxon>
    </lineage>
</organism>
<keyword evidence="1" id="KW-0812">Transmembrane</keyword>
<dbReference type="RefSeq" id="WP_237870858.1">
    <property type="nucleotide sequence ID" value="NZ_JAKLTR010000005.1"/>
</dbReference>
<keyword evidence="3" id="KW-1185">Reference proteome</keyword>
<dbReference type="EMBL" id="JAKLTR010000005">
    <property type="protein sequence ID" value="MCG2614439.1"/>
    <property type="molecule type" value="Genomic_DNA"/>
</dbReference>